<evidence type="ECO:0000313" key="4">
    <source>
        <dbReference type="Proteomes" id="UP001391051"/>
    </source>
</evidence>
<protein>
    <recommendedName>
        <fullName evidence="2">DUF6594 domain-containing protein</fullName>
    </recommendedName>
</protein>
<reference evidence="3 4" key="1">
    <citation type="submission" date="2023-01" db="EMBL/GenBank/DDBJ databases">
        <title>Analysis of 21 Apiospora genomes using comparative genomics revels a genus with tremendous synthesis potential of carbohydrate active enzymes and secondary metabolites.</title>
        <authorList>
            <person name="Sorensen T."/>
        </authorList>
    </citation>
    <scope>NUCLEOTIDE SEQUENCE [LARGE SCALE GENOMIC DNA]</scope>
    <source>
        <strain evidence="3 4">CBS 24483</strain>
    </source>
</reference>
<keyword evidence="1" id="KW-0472">Membrane</keyword>
<accession>A0ABR1QNZ9</accession>
<proteinExistence type="predicted"/>
<evidence type="ECO:0000256" key="1">
    <source>
        <dbReference type="SAM" id="Phobius"/>
    </source>
</evidence>
<dbReference type="EMBL" id="JAQQWE010000002">
    <property type="protein sequence ID" value="KAK7961674.1"/>
    <property type="molecule type" value="Genomic_DNA"/>
</dbReference>
<feature type="transmembrane region" description="Helical" evidence="1">
    <location>
        <begin position="230"/>
        <end position="253"/>
    </location>
</feature>
<keyword evidence="1" id="KW-0812">Transmembrane</keyword>
<dbReference type="GeneID" id="92071783"/>
<name>A0ABR1QNZ9_9PEZI</name>
<evidence type="ECO:0000313" key="3">
    <source>
        <dbReference type="EMBL" id="KAK7961674.1"/>
    </source>
</evidence>
<evidence type="ECO:0000259" key="2">
    <source>
        <dbReference type="Pfam" id="PF20237"/>
    </source>
</evidence>
<dbReference type="Pfam" id="PF20237">
    <property type="entry name" value="DUF6594"/>
    <property type="match status" value="1"/>
</dbReference>
<keyword evidence="4" id="KW-1185">Reference proteome</keyword>
<dbReference type="PANTHER" id="PTHR34502">
    <property type="entry name" value="DUF6594 DOMAIN-CONTAINING PROTEIN-RELATED"/>
    <property type="match status" value="1"/>
</dbReference>
<feature type="domain" description="DUF6594" evidence="2">
    <location>
        <begin position="15"/>
        <end position="292"/>
    </location>
</feature>
<sequence>MAQDRTTPVIQPRGYPKLAKFMVEQDYAMLRQFRQLAMRNLLYLQAEICELEHDLTEQGLLDANASDERKWYDREWWYLHQGEARGTGGKQWKLVLRVRAKLREYYAAVQQYQSIDSIQKPSHRQRKQLQKYINSESLGGLCGFLGKDLGEHDQIAPVYDAKHLGDLLFLREDPFEDDFLSHLLTGPILRLFHQIWKYFKRPLPHDTEAAAGHVEEDTALWHYSDRHVRLAANFVGSGVSSLLPMLSIIALFYVQDTLARLGLVCAFTVVFSLCMFAATQCKRVEVFAATAA</sequence>
<dbReference type="PANTHER" id="PTHR34502:SF5">
    <property type="entry name" value="DUF6594 DOMAIN-CONTAINING PROTEIN"/>
    <property type="match status" value="1"/>
</dbReference>
<gene>
    <name evidence="3" type="ORF">PG986_002499</name>
</gene>
<dbReference type="InterPro" id="IPR046529">
    <property type="entry name" value="DUF6594"/>
</dbReference>
<organism evidence="3 4">
    <name type="scientific">Apiospora aurea</name>
    <dbReference type="NCBI Taxonomy" id="335848"/>
    <lineage>
        <taxon>Eukaryota</taxon>
        <taxon>Fungi</taxon>
        <taxon>Dikarya</taxon>
        <taxon>Ascomycota</taxon>
        <taxon>Pezizomycotina</taxon>
        <taxon>Sordariomycetes</taxon>
        <taxon>Xylariomycetidae</taxon>
        <taxon>Amphisphaeriales</taxon>
        <taxon>Apiosporaceae</taxon>
        <taxon>Apiospora</taxon>
    </lineage>
</organism>
<dbReference type="Proteomes" id="UP001391051">
    <property type="component" value="Unassembled WGS sequence"/>
</dbReference>
<comment type="caution">
    <text evidence="3">The sequence shown here is derived from an EMBL/GenBank/DDBJ whole genome shotgun (WGS) entry which is preliminary data.</text>
</comment>
<keyword evidence="1" id="KW-1133">Transmembrane helix</keyword>
<dbReference type="RefSeq" id="XP_066703785.1">
    <property type="nucleotide sequence ID" value="XM_066838721.1"/>
</dbReference>
<feature type="transmembrane region" description="Helical" evidence="1">
    <location>
        <begin position="259"/>
        <end position="278"/>
    </location>
</feature>